<feature type="binding site" evidence="6">
    <location>
        <position position="85"/>
    </location>
    <ligand>
        <name>S-adenosyl-L-methionine</name>
        <dbReference type="ChEBI" id="CHEBI:59789"/>
    </ligand>
</feature>
<evidence type="ECO:0000256" key="6">
    <source>
        <dbReference type="HAMAP-Rule" id="MF_00074"/>
    </source>
</evidence>
<dbReference type="InterPro" id="IPR003682">
    <property type="entry name" value="rRNA_ssu_MeTfrase_G"/>
</dbReference>
<dbReference type="AlphaFoldDB" id="A0A8J8CGZ8"/>
<dbReference type="PANTHER" id="PTHR31760:SF0">
    <property type="entry name" value="S-ADENOSYL-L-METHIONINE-DEPENDENT METHYLTRANSFERASES SUPERFAMILY PROTEIN"/>
    <property type="match status" value="1"/>
</dbReference>
<evidence type="ECO:0000313" key="7">
    <source>
        <dbReference type="EMBL" id="NDJ16129.1"/>
    </source>
</evidence>
<dbReference type="Proteomes" id="UP000646053">
    <property type="component" value="Unassembled WGS sequence"/>
</dbReference>
<dbReference type="Pfam" id="PF02527">
    <property type="entry name" value="GidB"/>
    <property type="match status" value="1"/>
</dbReference>
<dbReference type="FunFam" id="3.40.50.150:FF:000041">
    <property type="entry name" value="Ribosomal RNA small subunit methyltransferase G"/>
    <property type="match status" value="1"/>
</dbReference>
<reference evidence="7" key="1">
    <citation type="submission" date="2019-12" db="EMBL/GenBank/DDBJ databases">
        <title>High-Quality draft genome sequences of three cyanobacteria isolated from the limestone walls of the Old Cathedral of Coimbra.</title>
        <authorList>
            <person name="Tiago I."/>
            <person name="Soares F."/>
            <person name="Portugal A."/>
        </authorList>
    </citation>
    <scope>NUCLEOTIDE SEQUENCE</scope>
    <source>
        <strain evidence="7">A</strain>
    </source>
</reference>
<dbReference type="InterPro" id="IPR029063">
    <property type="entry name" value="SAM-dependent_MTases_sf"/>
</dbReference>
<feature type="binding site" evidence="6">
    <location>
        <position position="155"/>
    </location>
    <ligand>
        <name>S-adenosyl-L-methionine</name>
        <dbReference type="ChEBI" id="CHEBI:59789"/>
    </ligand>
</feature>
<dbReference type="SUPFAM" id="SSF53335">
    <property type="entry name" value="S-adenosyl-L-methionine-dependent methyltransferases"/>
    <property type="match status" value="1"/>
</dbReference>
<comment type="subcellular location">
    <subcellularLocation>
        <location evidence="6">Cytoplasm</location>
    </subcellularLocation>
</comment>
<comment type="caution">
    <text evidence="7">The sequence shown here is derived from an EMBL/GenBank/DDBJ whole genome shotgun (WGS) entry which is preliminary data.</text>
</comment>
<dbReference type="NCBIfam" id="TIGR00138">
    <property type="entry name" value="rsmG_gidB"/>
    <property type="match status" value="1"/>
</dbReference>
<keyword evidence="1 6" id="KW-0963">Cytoplasm</keyword>
<protein>
    <recommendedName>
        <fullName evidence="6">Ribosomal RNA small subunit methyltransferase G</fullName>
        <ecNumber evidence="6">2.1.1.-</ecNumber>
    </recommendedName>
    <alternativeName>
        <fullName evidence="6">16S rRNA 7-methylguanosine methyltransferase</fullName>
        <shortName evidence="6">16S rRNA m7G methyltransferase</shortName>
    </alternativeName>
</protein>
<feature type="binding site" evidence="6">
    <location>
        <begin position="108"/>
        <end position="110"/>
    </location>
    <ligand>
        <name>S-adenosyl-L-methionine</name>
        <dbReference type="ChEBI" id="CHEBI:59789"/>
    </ligand>
</feature>
<dbReference type="EMBL" id="WVIE01000002">
    <property type="protein sequence ID" value="NDJ16129.1"/>
    <property type="molecule type" value="Genomic_DNA"/>
</dbReference>
<name>A0A8J8CGZ8_9CYAN</name>
<evidence type="ECO:0000313" key="8">
    <source>
        <dbReference type="Proteomes" id="UP000646053"/>
    </source>
</evidence>
<evidence type="ECO:0000256" key="4">
    <source>
        <dbReference type="ARBA" id="ARBA00022679"/>
    </source>
</evidence>
<dbReference type="PIRSF" id="PIRSF003078">
    <property type="entry name" value="GidB"/>
    <property type="match status" value="1"/>
</dbReference>
<dbReference type="HAMAP" id="MF_00074">
    <property type="entry name" value="16SrRNA_methyltr_G"/>
    <property type="match status" value="1"/>
</dbReference>
<dbReference type="EC" id="2.1.1.-" evidence="6"/>
<gene>
    <name evidence="6 7" type="primary">rsmG</name>
    <name evidence="7" type="ORF">GS601_02310</name>
</gene>
<dbReference type="Gene3D" id="3.40.50.150">
    <property type="entry name" value="Vaccinia Virus protein VP39"/>
    <property type="match status" value="1"/>
</dbReference>
<dbReference type="RefSeq" id="WP_162421644.1">
    <property type="nucleotide sequence ID" value="NZ_WVIE01000002.1"/>
</dbReference>
<dbReference type="PANTHER" id="PTHR31760">
    <property type="entry name" value="S-ADENOSYL-L-METHIONINE-DEPENDENT METHYLTRANSFERASES SUPERFAMILY PROTEIN"/>
    <property type="match status" value="1"/>
</dbReference>
<feature type="binding site" evidence="6">
    <location>
        <position position="90"/>
    </location>
    <ligand>
        <name>S-adenosyl-L-methionine</name>
        <dbReference type="ChEBI" id="CHEBI:59789"/>
    </ligand>
</feature>
<keyword evidence="3 6" id="KW-0489">Methyltransferase</keyword>
<dbReference type="GO" id="GO:0005829">
    <property type="term" value="C:cytosol"/>
    <property type="evidence" value="ECO:0007669"/>
    <property type="project" value="TreeGrafter"/>
</dbReference>
<comment type="similarity">
    <text evidence="6">Belongs to the methyltransferase superfamily. RNA methyltransferase RsmG family.</text>
</comment>
<evidence type="ECO:0000256" key="2">
    <source>
        <dbReference type="ARBA" id="ARBA00022552"/>
    </source>
</evidence>
<evidence type="ECO:0000256" key="5">
    <source>
        <dbReference type="ARBA" id="ARBA00022691"/>
    </source>
</evidence>
<comment type="function">
    <text evidence="6">Specifically methylates the N7 position of a guanine in 16S rRNA.</text>
</comment>
<dbReference type="GO" id="GO:0070043">
    <property type="term" value="F:rRNA (guanine-N7-)-methyltransferase activity"/>
    <property type="evidence" value="ECO:0007669"/>
    <property type="project" value="UniProtKB-UniRule"/>
</dbReference>
<evidence type="ECO:0000256" key="1">
    <source>
        <dbReference type="ARBA" id="ARBA00022490"/>
    </source>
</evidence>
<organism evidence="7 8">
    <name type="scientific">Myxacorys almedinensis A</name>
    <dbReference type="NCBI Taxonomy" id="2690445"/>
    <lineage>
        <taxon>Bacteria</taxon>
        <taxon>Bacillati</taxon>
        <taxon>Cyanobacteriota</taxon>
        <taxon>Cyanophyceae</taxon>
        <taxon>Leptolyngbyales</taxon>
        <taxon>Leptolyngbyaceae</taxon>
        <taxon>Myxacorys</taxon>
        <taxon>Myxacorys almedinensis</taxon>
    </lineage>
</organism>
<sequence length="245" mass="27082">MIDPETPQLPEMSERWQQTLNWQPSPKQHQQFQAFYDAVVIGNRQFNLTRITEPSEFWEKHLWDSLSGIQSFLGSGAARVAIDIGTGAGFPGVPIAIAQPTWAVTLLDATRKKVNFLQTALSETGIGNTRLLCDRVEAIAQHSLHRETYDVATIRAVAAASVCAEYTLPLLKIGGIALLYRGQWTAEEENALKPALETLGGTLERSDQFETPLTQSVRHVLHLKKMAPTPKAFPRAIGISTQNPL</sequence>
<feature type="binding site" evidence="6">
    <location>
        <begin position="136"/>
        <end position="137"/>
    </location>
    <ligand>
        <name>S-adenosyl-L-methionine</name>
        <dbReference type="ChEBI" id="CHEBI:59789"/>
    </ligand>
</feature>
<keyword evidence="4 6" id="KW-0808">Transferase</keyword>
<accession>A0A8J8CGZ8</accession>
<evidence type="ECO:0000256" key="3">
    <source>
        <dbReference type="ARBA" id="ARBA00022603"/>
    </source>
</evidence>
<keyword evidence="5 6" id="KW-0949">S-adenosyl-L-methionine</keyword>
<proteinExistence type="inferred from homology"/>
<keyword evidence="2 6" id="KW-0698">rRNA processing</keyword>
<keyword evidence="8" id="KW-1185">Reference proteome</keyword>